<dbReference type="VEuPathDB" id="FungiDB:SDRG_03625"/>
<dbReference type="InterPro" id="IPR007527">
    <property type="entry name" value="Znf_SWIM"/>
</dbReference>
<protein>
    <recommendedName>
        <fullName evidence="2">SWIM-type domain-containing protein</fullName>
    </recommendedName>
</protein>
<accession>T0S9K7</accession>
<dbReference type="Proteomes" id="UP000030762">
    <property type="component" value="Unassembled WGS sequence"/>
</dbReference>
<dbReference type="OrthoDB" id="89842at2759"/>
<evidence type="ECO:0000313" key="3">
    <source>
        <dbReference type="EMBL" id="EQC39422.1"/>
    </source>
</evidence>
<evidence type="ECO:0000259" key="2">
    <source>
        <dbReference type="PROSITE" id="PS50966"/>
    </source>
</evidence>
<keyword evidence="1" id="KW-0862">Zinc</keyword>
<dbReference type="AlphaFoldDB" id="T0S9K7"/>
<organism evidence="3 4">
    <name type="scientific">Saprolegnia diclina (strain VS20)</name>
    <dbReference type="NCBI Taxonomy" id="1156394"/>
    <lineage>
        <taxon>Eukaryota</taxon>
        <taxon>Sar</taxon>
        <taxon>Stramenopiles</taxon>
        <taxon>Oomycota</taxon>
        <taxon>Saprolegniomycetes</taxon>
        <taxon>Saprolegniales</taxon>
        <taxon>Saprolegniaceae</taxon>
        <taxon>Saprolegnia</taxon>
    </lineage>
</organism>
<evidence type="ECO:0000313" key="4">
    <source>
        <dbReference type="Proteomes" id="UP000030762"/>
    </source>
</evidence>
<keyword evidence="1" id="KW-0863">Zinc-finger</keyword>
<dbReference type="GO" id="GO:0008270">
    <property type="term" value="F:zinc ion binding"/>
    <property type="evidence" value="ECO:0007669"/>
    <property type="project" value="UniProtKB-KW"/>
</dbReference>
<keyword evidence="1" id="KW-0479">Metal-binding</keyword>
<dbReference type="EMBL" id="JH767139">
    <property type="protein sequence ID" value="EQC39422.1"/>
    <property type="molecule type" value="Genomic_DNA"/>
</dbReference>
<name>T0S9K7_SAPDV</name>
<gene>
    <name evidence="3" type="ORF">SDRG_03625</name>
</gene>
<feature type="domain" description="SWIM-type" evidence="2">
    <location>
        <begin position="27"/>
        <end position="59"/>
    </location>
</feature>
<sequence length="172" mass="19979">MGQDYTIQESTRLIFYVYRESHREAKREVDVEKLTCLCTYREQTQMPCKHLVRALGHVDTLHRIAECFNEMYKFENYKRAVEAVSYRLPLYADRKPEGSILPPKDVARAGRTQYFQPDVPRTYDHIRVCNLIHASHDDKAMLNDETDYGDVDEDGFELGGTGLESILALLNE</sequence>
<dbReference type="GeneID" id="19944352"/>
<proteinExistence type="predicted"/>
<dbReference type="RefSeq" id="XP_008607483.1">
    <property type="nucleotide sequence ID" value="XM_008609261.1"/>
</dbReference>
<dbReference type="PROSITE" id="PS50966">
    <property type="entry name" value="ZF_SWIM"/>
    <property type="match status" value="1"/>
</dbReference>
<reference evidence="3 4" key="1">
    <citation type="submission" date="2012-04" db="EMBL/GenBank/DDBJ databases">
        <title>The Genome Sequence of Saprolegnia declina VS20.</title>
        <authorList>
            <consortium name="The Broad Institute Genome Sequencing Platform"/>
            <person name="Russ C."/>
            <person name="Nusbaum C."/>
            <person name="Tyler B."/>
            <person name="van West P."/>
            <person name="Dieguez-Uribeondo J."/>
            <person name="de Bruijn I."/>
            <person name="Tripathy S."/>
            <person name="Jiang R."/>
            <person name="Young S.K."/>
            <person name="Zeng Q."/>
            <person name="Gargeya S."/>
            <person name="Fitzgerald M."/>
            <person name="Haas B."/>
            <person name="Abouelleil A."/>
            <person name="Alvarado L."/>
            <person name="Arachchi H.M."/>
            <person name="Berlin A."/>
            <person name="Chapman S.B."/>
            <person name="Goldberg J."/>
            <person name="Griggs A."/>
            <person name="Gujja S."/>
            <person name="Hansen M."/>
            <person name="Howarth C."/>
            <person name="Imamovic A."/>
            <person name="Larimer J."/>
            <person name="McCowen C."/>
            <person name="Montmayeur A."/>
            <person name="Murphy C."/>
            <person name="Neiman D."/>
            <person name="Pearson M."/>
            <person name="Priest M."/>
            <person name="Roberts A."/>
            <person name="Saif S."/>
            <person name="Shea T."/>
            <person name="Sisk P."/>
            <person name="Sykes S."/>
            <person name="Wortman J."/>
            <person name="Nusbaum C."/>
            <person name="Birren B."/>
        </authorList>
    </citation>
    <scope>NUCLEOTIDE SEQUENCE [LARGE SCALE GENOMIC DNA]</scope>
    <source>
        <strain evidence="3 4">VS20</strain>
    </source>
</reference>
<evidence type="ECO:0000256" key="1">
    <source>
        <dbReference type="PROSITE-ProRule" id="PRU00325"/>
    </source>
</evidence>
<dbReference type="InParanoid" id="T0S9K7"/>
<keyword evidence="4" id="KW-1185">Reference proteome</keyword>